<feature type="transmembrane region" description="Helical" evidence="1">
    <location>
        <begin position="143"/>
        <end position="169"/>
    </location>
</feature>
<protein>
    <submittedName>
        <fullName evidence="2">Uncharacterized protein</fullName>
    </submittedName>
</protein>
<feature type="transmembrane region" description="Helical" evidence="1">
    <location>
        <begin position="64"/>
        <end position="81"/>
    </location>
</feature>
<comment type="caution">
    <text evidence="2">The sequence shown here is derived from an EMBL/GenBank/DDBJ whole genome shotgun (WGS) entry which is preliminary data.</text>
</comment>
<evidence type="ECO:0000313" key="3">
    <source>
        <dbReference type="Proteomes" id="UP000053512"/>
    </source>
</evidence>
<proteinExistence type="predicted"/>
<dbReference type="AlphaFoldDB" id="A0A0W8IR33"/>
<feature type="transmembrane region" description="Helical" evidence="1">
    <location>
        <begin position="102"/>
        <end position="123"/>
    </location>
</feature>
<dbReference type="Proteomes" id="UP000053512">
    <property type="component" value="Unassembled WGS sequence"/>
</dbReference>
<keyword evidence="1" id="KW-0472">Membrane</keyword>
<reference evidence="3" key="1">
    <citation type="submission" date="2015-12" db="EMBL/GenBank/DDBJ databases">
        <authorList>
            <person name="Nair G.R."/>
            <person name="Kaur G."/>
            <person name="Mayilraj S."/>
        </authorList>
    </citation>
    <scope>NUCLEOTIDE SEQUENCE [LARGE SCALE GENOMIC DNA]</scope>
    <source>
        <strain evidence="3">CD08_4</strain>
    </source>
</reference>
<feature type="transmembrane region" description="Helical" evidence="1">
    <location>
        <begin position="37"/>
        <end position="58"/>
    </location>
</feature>
<keyword evidence="1" id="KW-0812">Transmembrane</keyword>
<gene>
    <name evidence="2" type="ORF">AVL61_16200</name>
</gene>
<evidence type="ECO:0000313" key="2">
    <source>
        <dbReference type="EMBL" id="KUG62284.1"/>
    </source>
</evidence>
<name>A0A0W8IR33_KOCRO</name>
<dbReference type="EMBL" id="LQBK01000001">
    <property type="protein sequence ID" value="KUG62284.1"/>
    <property type="molecule type" value="Genomic_DNA"/>
</dbReference>
<dbReference type="OrthoDB" id="5116131at2"/>
<evidence type="ECO:0000256" key="1">
    <source>
        <dbReference type="SAM" id="Phobius"/>
    </source>
</evidence>
<accession>A0A0W8IR33</accession>
<keyword evidence="1" id="KW-1133">Transmembrane helix</keyword>
<organism evidence="2 3">
    <name type="scientific">Kocuria rosea subsp. polaris</name>
    <dbReference type="NCBI Taxonomy" id="136273"/>
    <lineage>
        <taxon>Bacteria</taxon>
        <taxon>Bacillati</taxon>
        <taxon>Actinomycetota</taxon>
        <taxon>Actinomycetes</taxon>
        <taxon>Micrococcales</taxon>
        <taxon>Micrococcaceae</taxon>
        <taxon>Kocuria</taxon>
    </lineage>
</organism>
<sequence length="181" mass="19263">MTRRPSMLDRVAGRLMDLDSPAYGDERERAVFMEASSFGLTTGLYTGLLSALAAAVFGFMLLPVILLVVTILPAAAALWYARRRNVDVQKLAENAGARSTMVSIVVFGAMMVLTFAAMTYTVFTGHPLLPAPRLEVTPGEGFLGGMAQGAVIGGMIGGFAAIVGGILSFRRAHRHPDESDQ</sequence>